<dbReference type="EMBL" id="MU275952">
    <property type="protein sequence ID" value="KAI0045399.1"/>
    <property type="molecule type" value="Genomic_DNA"/>
</dbReference>
<reference evidence="1" key="2">
    <citation type="journal article" date="2022" name="New Phytol.">
        <title>Evolutionary transition to the ectomycorrhizal habit in the genomes of a hyperdiverse lineage of mushroom-forming fungi.</title>
        <authorList>
            <person name="Looney B."/>
            <person name="Miyauchi S."/>
            <person name="Morin E."/>
            <person name="Drula E."/>
            <person name="Courty P.E."/>
            <person name="Kohler A."/>
            <person name="Kuo A."/>
            <person name="LaButti K."/>
            <person name="Pangilinan J."/>
            <person name="Lipzen A."/>
            <person name="Riley R."/>
            <person name="Andreopoulos W."/>
            <person name="He G."/>
            <person name="Johnson J."/>
            <person name="Nolan M."/>
            <person name="Tritt A."/>
            <person name="Barry K.W."/>
            <person name="Grigoriev I.V."/>
            <person name="Nagy L.G."/>
            <person name="Hibbett D."/>
            <person name="Henrissat B."/>
            <person name="Matheny P.B."/>
            <person name="Labbe J."/>
            <person name="Martin F.M."/>
        </authorList>
    </citation>
    <scope>NUCLEOTIDE SEQUENCE</scope>
    <source>
        <strain evidence="1">FP105234-sp</strain>
    </source>
</reference>
<accession>A0ACB8RMD0</accession>
<keyword evidence="1" id="KW-0378">Hydrolase</keyword>
<comment type="caution">
    <text evidence="1">The sequence shown here is derived from an EMBL/GenBank/DDBJ whole genome shotgun (WGS) entry which is preliminary data.</text>
</comment>
<sequence>MRGGRNRSSRKGPAFDPDDDHVEHRHLGVWDLYIQREPRLSRLPASWKLEEYAEIINDLPYLWRTLHDVRAICGHLLVLYLVVQIAISLLPALNLWYSGQLLKIVQIAVDERTVDKHLLFKVAGGRVVCAVAERCAVYFQVKISATLNGRMKRHFSAHIFHSMARLDVPTFEDPVVSQQIASSVPTNHMNVAWSAITGVSHTATSGLRLVTQALVLLSVLREQRDGPLLAAISLADYLLSKIAVNSDLGLGSAWAATTSNQDYIRMEGLKKLISSGRHRKELVAGGLSNSLEAEYRSLVDRLGENASDFWSQYHDDMNKARISFLNLVRLPFEELPQIAFSLRAVQYPSSIPVSLASLHLMQQTTMAFTQNVSGLMQQAGSVADRLSSLRKFYEAANIKNIVPDGTAPFPENAQTVRHGVSLEFKDVSFRYPGSEDYALRDISFKVESGQLCVIVGTNGSGKSTVLKLLARIYDVTSGTILIDGRNITTLKLDDLRRAMAILFQDYSLFPLSIHDNIALGDPAAATPEKVMEAARLGGAAEFIARLPDGFDTYVERPVRDLYSGLPENTKTLFGRTIDHARLRGHMGGGHEGSGDLGLSGGQLQRLAVARTFMRSSVSEPKVGLLLFDEPSASLDPKAEQDLFARLRELRGNKTMVFSTHRFGNLTRHADLIMYMNDALVLETGTHEQLLKRDGDYARLWRMQAEAFL</sequence>
<evidence type="ECO:0000313" key="1">
    <source>
        <dbReference type="EMBL" id="KAI0045399.1"/>
    </source>
</evidence>
<evidence type="ECO:0000313" key="2">
    <source>
        <dbReference type="Proteomes" id="UP000814033"/>
    </source>
</evidence>
<gene>
    <name evidence="1" type="ORF">FA95DRAFT_1607709</name>
</gene>
<name>A0ACB8RMD0_9AGAM</name>
<reference evidence="1" key="1">
    <citation type="submission" date="2021-02" db="EMBL/GenBank/DDBJ databases">
        <authorList>
            <consortium name="DOE Joint Genome Institute"/>
            <person name="Ahrendt S."/>
            <person name="Looney B.P."/>
            <person name="Miyauchi S."/>
            <person name="Morin E."/>
            <person name="Drula E."/>
            <person name="Courty P.E."/>
            <person name="Chicoki N."/>
            <person name="Fauchery L."/>
            <person name="Kohler A."/>
            <person name="Kuo A."/>
            <person name="Labutti K."/>
            <person name="Pangilinan J."/>
            <person name="Lipzen A."/>
            <person name="Riley R."/>
            <person name="Andreopoulos W."/>
            <person name="He G."/>
            <person name="Johnson J."/>
            <person name="Barry K.W."/>
            <person name="Grigoriev I.V."/>
            <person name="Nagy L."/>
            <person name="Hibbett D."/>
            <person name="Henrissat B."/>
            <person name="Matheny P.B."/>
            <person name="Labbe J."/>
            <person name="Martin F."/>
        </authorList>
    </citation>
    <scope>NUCLEOTIDE SEQUENCE</scope>
    <source>
        <strain evidence="1">FP105234-sp</strain>
    </source>
</reference>
<protein>
    <submittedName>
        <fullName evidence="1">P-loop containing nucleoside triphosphate hydrolase protein</fullName>
    </submittedName>
</protein>
<dbReference type="Proteomes" id="UP000814033">
    <property type="component" value="Unassembled WGS sequence"/>
</dbReference>
<organism evidence="1 2">
    <name type="scientific">Auriscalpium vulgare</name>
    <dbReference type="NCBI Taxonomy" id="40419"/>
    <lineage>
        <taxon>Eukaryota</taxon>
        <taxon>Fungi</taxon>
        <taxon>Dikarya</taxon>
        <taxon>Basidiomycota</taxon>
        <taxon>Agaricomycotina</taxon>
        <taxon>Agaricomycetes</taxon>
        <taxon>Russulales</taxon>
        <taxon>Auriscalpiaceae</taxon>
        <taxon>Auriscalpium</taxon>
    </lineage>
</organism>
<proteinExistence type="predicted"/>
<keyword evidence="2" id="KW-1185">Reference proteome</keyword>